<dbReference type="PANTHER" id="PTHR30518:SF2">
    <property type="entry name" value="ENDOLYTIC MUREIN TRANSGLYCOSYLASE"/>
    <property type="match status" value="1"/>
</dbReference>
<evidence type="ECO:0000256" key="3">
    <source>
        <dbReference type="ARBA" id="ARBA00022989"/>
    </source>
</evidence>
<comment type="subcellular location">
    <subcellularLocation>
        <location evidence="7">Cell membrane</location>
        <topology evidence="7">Single-pass membrane protein</topology>
    </subcellularLocation>
</comment>
<dbReference type="RefSeq" id="WP_307121446.1">
    <property type="nucleotide sequence ID" value="NZ_JAUSTM010000006.1"/>
</dbReference>
<sequence length="564" mass="62382">MSDKLNPNDQELTFKEKILRDLELLKTQVEETDETVFENNPLSTESQPTDTTQVVSEDIERLKAELAAKMTSSKAETSARPANEVPDFVAEQARRLSEGADGIDHGVPVVKAEPEAIPHKVDLTFKPEVDPTEEFMETEKIEPPVSSERSYATEKPEASSGVAEPTRLSRSSNPERTPKKPKKVKKKSKAKKLVVGIFTTLLLVLIATGVAGYFFVKDSLAPVDANATEFVQVQIPEGSSVKDISQTLEKNGLIKNATVFDLYTKFKNQSGFQSGYHQLQKSMTVDDIIATLQQEGTAEEVVPSLGKVTIPEGYTLKQIAEAISVNAASSNRSASPYTSEEFMELVTDEAFISEMQEKYPDLLGGLPTADSGVIYRLEGYLFPATYEYQDETTLREIVDQMLAAMDANLRTYYETIQSQGQTVNQILTLASLVEKEGSSDEDRKNIASVFYNRMQWGMPLQSNIAILYAEGKLGEKISLVEDATINTQIESPYNVYTNLGYMPGPVVSPSLSAIKATIEPSTTDYFYFVADVTTGKVYFANTIEEHNVNVQTYVNEQIQSSTTE</sequence>
<evidence type="ECO:0000313" key="9">
    <source>
        <dbReference type="EMBL" id="MDQ0222229.1"/>
    </source>
</evidence>
<gene>
    <name evidence="7" type="primary">mltG</name>
    <name evidence="9" type="ORF">J2S23_000780</name>
</gene>
<keyword evidence="6 7" id="KW-0961">Cell wall biogenesis/degradation</keyword>
<keyword evidence="4 7" id="KW-0472">Membrane</keyword>
<keyword evidence="2 7" id="KW-0812">Transmembrane</keyword>
<evidence type="ECO:0000256" key="8">
    <source>
        <dbReference type="SAM" id="MobiDB-lite"/>
    </source>
</evidence>
<evidence type="ECO:0000256" key="4">
    <source>
        <dbReference type="ARBA" id="ARBA00023136"/>
    </source>
</evidence>
<comment type="catalytic activity">
    <reaction evidence="7">
        <text>a peptidoglycan chain = a peptidoglycan chain with N-acetyl-1,6-anhydromuramyl-[peptide] at the reducing end + a peptidoglycan chain with N-acetylglucosamine at the non-reducing end.</text>
        <dbReference type="EC" id="4.2.2.29"/>
    </reaction>
</comment>
<accession>A0ABT9YR70</accession>
<evidence type="ECO:0000256" key="5">
    <source>
        <dbReference type="ARBA" id="ARBA00023239"/>
    </source>
</evidence>
<feature type="region of interest" description="Disordered" evidence="8">
    <location>
        <begin position="32"/>
        <end position="54"/>
    </location>
</feature>
<dbReference type="Pfam" id="PF02618">
    <property type="entry name" value="YceG"/>
    <property type="match status" value="1"/>
</dbReference>
<feature type="compositionally biased region" description="Polar residues" evidence="8">
    <location>
        <begin position="37"/>
        <end position="54"/>
    </location>
</feature>
<keyword evidence="3 7" id="KW-1133">Transmembrane helix</keyword>
<reference evidence="9 10" key="1">
    <citation type="submission" date="2023-07" db="EMBL/GenBank/DDBJ databases">
        <title>Genomic Encyclopedia of Type Strains, Phase IV (KMG-IV): sequencing the most valuable type-strain genomes for metagenomic binning, comparative biology and taxonomic classification.</title>
        <authorList>
            <person name="Goeker M."/>
        </authorList>
    </citation>
    <scope>NUCLEOTIDE SEQUENCE [LARGE SCALE GENOMIC DNA]</scope>
    <source>
        <strain evidence="9 10">DSM 105143</strain>
    </source>
</reference>
<dbReference type="EC" id="4.2.2.29" evidence="7"/>
<keyword evidence="10" id="KW-1185">Reference proteome</keyword>
<protein>
    <recommendedName>
        <fullName evidence="7">Endolytic murein transglycosylase</fullName>
        <ecNumber evidence="7">4.2.2.29</ecNumber>
    </recommendedName>
    <alternativeName>
        <fullName evidence="7">Peptidoglycan lytic transglycosylase</fullName>
    </alternativeName>
    <alternativeName>
        <fullName evidence="7">Peptidoglycan polymerization terminase</fullName>
    </alternativeName>
</protein>
<evidence type="ECO:0000256" key="6">
    <source>
        <dbReference type="ARBA" id="ARBA00023316"/>
    </source>
</evidence>
<dbReference type="Proteomes" id="UP001223079">
    <property type="component" value="Unassembled WGS sequence"/>
</dbReference>
<name>A0ABT9YR70_9STRE</name>
<evidence type="ECO:0000256" key="2">
    <source>
        <dbReference type="ARBA" id="ARBA00022692"/>
    </source>
</evidence>
<dbReference type="Gene3D" id="3.30.160.60">
    <property type="entry name" value="Classic Zinc Finger"/>
    <property type="match status" value="1"/>
</dbReference>
<keyword evidence="1 7" id="KW-1003">Cell membrane</keyword>
<dbReference type="EMBL" id="JAUSTM010000006">
    <property type="protein sequence ID" value="MDQ0222229.1"/>
    <property type="molecule type" value="Genomic_DNA"/>
</dbReference>
<feature type="transmembrane region" description="Helical" evidence="7">
    <location>
        <begin position="193"/>
        <end position="216"/>
    </location>
</feature>
<comment type="similarity">
    <text evidence="7">Belongs to the transglycosylase MltG family.</text>
</comment>
<feature type="site" description="Important for catalytic activity" evidence="7">
    <location>
        <position position="436"/>
    </location>
</feature>
<organism evidence="9 10">
    <name type="scientific">Streptococcus moroccensis</name>
    <dbReference type="NCBI Taxonomy" id="1451356"/>
    <lineage>
        <taxon>Bacteria</taxon>
        <taxon>Bacillati</taxon>
        <taxon>Bacillota</taxon>
        <taxon>Bacilli</taxon>
        <taxon>Lactobacillales</taxon>
        <taxon>Streptococcaceae</taxon>
        <taxon>Streptococcus</taxon>
    </lineage>
</organism>
<dbReference type="CDD" id="cd08010">
    <property type="entry name" value="MltG_like"/>
    <property type="match status" value="1"/>
</dbReference>
<dbReference type="NCBIfam" id="TIGR00247">
    <property type="entry name" value="endolytic transglycosylase MltG"/>
    <property type="match status" value="1"/>
</dbReference>
<feature type="region of interest" description="Disordered" evidence="8">
    <location>
        <begin position="68"/>
        <end position="87"/>
    </location>
</feature>
<feature type="region of interest" description="Disordered" evidence="8">
    <location>
        <begin position="129"/>
        <end position="186"/>
    </location>
</feature>
<proteinExistence type="inferred from homology"/>
<comment type="caution">
    <text evidence="9">The sequence shown here is derived from an EMBL/GenBank/DDBJ whole genome shotgun (WGS) entry which is preliminary data.</text>
</comment>
<keyword evidence="5 7" id="KW-0456">Lyase</keyword>
<dbReference type="Gene3D" id="3.30.1490.480">
    <property type="entry name" value="Endolytic murein transglycosylase"/>
    <property type="match status" value="1"/>
</dbReference>
<evidence type="ECO:0000256" key="7">
    <source>
        <dbReference type="HAMAP-Rule" id="MF_02065"/>
    </source>
</evidence>
<evidence type="ECO:0000256" key="1">
    <source>
        <dbReference type="ARBA" id="ARBA00022475"/>
    </source>
</evidence>
<dbReference type="PANTHER" id="PTHR30518">
    <property type="entry name" value="ENDOLYTIC MUREIN TRANSGLYCOSYLASE"/>
    <property type="match status" value="1"/>
</dbReference>
<evidence type="ECO:0000313" key="10">
    <source>
        <dbReference type="Proteomes" id="UP001223079"/>
    </source>
</evidence>
<dbReference type="InterPro" id="IPR003770">
    <property type="entry name" value="MLTG-like"/>
</dbReference>
<dbReference type="HAMAP" id="MF_02065">
    <property type="entry name" value="MltG"/>
    <property type="match status" value="1"/>
</dbReference>
<comment type="function">
    <text evidence="7">Functions as a peptidoglycan terminase that cleaves nascent peptidoglycan strands endolytically to terminate their elongation.</text>
</comment>